<dbReference type="EMBL" id="BAABEY010000022">
    <property type="protein sequence ID" value="GAA4439758.1"/>
    <property type="molecule type" value="Genomic_DNA"/>
</dbReference>
<protein>
    <submittedName>
        <fullName evidence="1">GNAT family N-acetyltransferase</fullName>
    </submittedName>
</protein>
<proteinExistence type="predicted"/>
<gene>
    <name evidence="1" type="ORF">GCM10023091_22440</name>
</gene>
<dbReference type="InterPro" id="IPR016181">
    <property type="entry name" value="Acyl_CoA_acyltransferase"/>
</dbReference>
<organism evidence="1 2">
    <name type="scientific">Ravibacter arvi</name>
    <dbReference type="NCBI Taxonomy" id="2051041"/>
    <lineage>
        <taxon>Bacteria</taxon>
        <taxon>Pseudomonadati</taxon>
        <taxon>Bacteroidota</taxon>
        <taxon>Cytophagia</taxon>
        <taxon>Cytophagales</taxon>
        <taxon>Spirosomataceae</taxon>
        <taxon>Ravibacter</taxon>
    </lineage>
</organism>
<dbReference type="RefSeq" id="WP_345028927.1">
    <property type="nucleotide sequence ID" value="NZ_BAABEY010000022.1"/>
</dbReference>
<comment type="caution">
    <text evidence="1">The sequence shown here is derived from an EMBL/GenBank/DDBJ whole genome shotgun (WGS) entry which is preliminary data.</text>
</comment>
<dbReference type="Gene3D" id="3.40.630.30">
    <property type="match status" value="1"/>
</dbReference>
<sequence>MKDLTYETRTGGGIRSLFDDLARLRIEVFRDYPYLYEGSVAYERDYLETYARADRALLFAVYDHEKMVGATTAIPLADETPEVQHPFLAAGINPEDVFYFGESILLKPYRGLGLGHRFFDVREKHAGGFGTYKTSAFCAVNRPGDHPAQPRDYRSNDDFWNKRGYTIQPDLVSFFEWKDLGESAATQKKMTFWTRPL</sequence>
<dbReference type="Proteomes" id="UP001501508">
    <property type="component" value="Unassembled WGS sequence"/>
</dbReference>
<evidence type="ECO:0000313" key="2">
    <source>
        <dbReference type="Proteomes" id="UP001501508"/>
    </source>
</evidence>
<dbReference type="SUPFAM" id="SSF55729">
    <property type="entry name" value="Acyl-CoA N-acyltransferases (Nat)"/>
    <property type="match status" value="1"/>
</dbReference>
<keyword evidence="2" id="KW-1185">Reference proteome</keyword>
<reference evidence="2" key="1">
    <citation type="journal article" date="2019" name="Int. J. Syst. Evol. Microbiol.">
        <title>The Global Catalogue of Microorganisms (GCM) 10K type strain sequencing project: providing services to taxonomists for standard genome sequencing and annotation.</title>
        <authorList>
            <consortium name="The Broad Institute Genomics Platform"/>
            <consortium name="The Broad Institute Genome Sequencing Center for Infectious Disease"/>
            <person name="Wu L."/>
            <person name="Ma J."/>
        </authorList>
    </citation>
    <scope>NUCLEOTIDE SEQUENCE [LARGE SCALE GENOMIC DNA]</scope>
    <source>
        <strain evidence="2">JCM 31920</strain>
    </source>
</reference>
<evidence type="ECO:0000313" key="1">
    <source>
        <dbReference type="EMBL" id="GAA4439758.1"/>
    </source>
</evidence>
<accession>A0ABP8LZX4</accession>
<name>A0ABP8LZX4_9BACT</name>